<dbReference type="Gene3D" id="3.40.50.1980">
    <property type="entry name" value="Nitrogenase molybdenum iron protein domain"/>
    <property type="match status" value="2"/>
</dbReference>
<dbReference type="Pfam" id="PF01497">
    <property type="entry name" value="Peripla_BP_2"/>
    <property type="match status" value="1"/>
</dbReference>
<reference evidence="5 6" key="1">
    <citation type="submission" date="2017-06" db="EMBL/GenBank/DDBJ databases">
        <authorList>
            <consortium name="Pathogen Informatics"/>
        </authorList>
    </citation>
    <scope>NUCLEOTIDE SEQUENCE [LARGE SCALE GENOMIC DNA]</scope>
    <source>
        <strain evidence="5 6">NCTC13039</strain>
    </source>
</reference>
<dbReference type="Proteomes" id="UP000242637">
    <property type="component" value="Chromosome 1"/>
</dbReference>
<feature type="domain" description="Fe/B12 periplasmic-binding" evidence="4">
    <location>
        <begin position="63"/>
        <end position="310"/>
    </location>
</feature>
<evidence type="ECO:0000256" key="1">
    <source>
        <dbReference type="ARBA" id="ARBA00008814"/>
    </source>
</evidence>
<gene>
    <name evidence="5" type="primary">fepB</name>
    <name evidence="5" type="ORF">SAMEA4475696_01396</name>
</gene>
<sequence>MRLSKVSAVVAAALLVLTACSNASTGSKPAGSSSASAAAGTGTFPVVVNTSLGPVTLKSQPQRIVSLSPSATESLFAIGAGKQVVAADKYSTYPQGAPATDLSGFEPNVEAIVKHKPDLVVISNDVNGLAASMKKLSIPVLLSPAPPTLDAGYGELAILGQATGHVNETTELVGTMRSQINAALSKAPNKPLSVYHELDDKYHSASSHSFIGSIYAKMSATNIADNADGPKSGYPQLTEEAIIKADPQVIVITDQSGYTAQDVARRPGWANVAAVKNGNVVTVNSDIASRWGPRLPQLVDQLAGALTKATAGVGTSAAAQPTTVG</sequence>
<keyword evidence="6" id="KW-1185">Reference proteome</keyword>
<dbReference type="InterPro" id="IPR054828">
    <property type="entry name" value="Vit_B12_bind_prot"/>
</dbReference>
<dbReference type="PANTHER" id="PTHR30535">
    <property type="entry name" value="VITAMIN B12-BINDING PROTEIN"/>
    <property type="match status" value="1"/>
</dbReference>
<proteinExistence type="inferred from homology"/>
<evidence type="ECO:0000313" key="6">
    <source>
        <dbReference type="Proteomes" id="UP000242637"/>
    </source>
</evidence>
<dbReference type="CDD" id="cd01143">
    <property type="entry name" value="YvrC"/>
    <property type="match status" value="1"/>
</dbReference>
<dbReference type="STRING" id="1121387.GCA_000429885_01913"/>
<dbReference type="InterPro" id="IPR050902">
    <property type="entry name" value="ABC_Transporter_SBP"/>
</dbReference>
<name>A0A239VJ77_9MICO</name>
<accession>A0A239VJ77</accession>
<evidence type="ECO:0000259" key="4">
    <source>
        <dbReference type="PROSITE" id="PS50983"/>
    </source>
</evidence>
<dbReference type="SUPFAM" id="SSF53807">
    <property type="entry name" value="Helical backbone' metal receptor"/>
    <property type="match status" value="1"/>
</dbReference>
<dbReference type="GO" id="GO:0071281">
    <property type="term" value="P:cellular response to iron ion"/>
    <property type="evidence" value="ECO:0007669"/>
    <property type="project" value="TreeGrafter"/>
</dbReference>
<evidence type="ECO:0000313" key="5">
    <source>
        <dbReference type="EMBL" id="SNV21946.1"/>
    </source>
</evidence>
<dbReference type="InterPro" id="IPR002491">
    <property type="entry name" value="ABC_transptr_periplasmic_BD"/>
</dbReference>
<feature type="signal peptide" evidence="3">
    <location>
        <begin position="1"/>
        <end position="23"/>
    </location>
</feature>
<dbReference type="NCBIfam" id="NF038402">
    <property type="entry name" value="TroA_like"/>
    <property type="match status" value="1"/>
</dbReference>
<protein>
    <submittedName>
        <fullName evidence="5">Ferrienterobactin-binding periplasmic protein</fullName>
    </submittedName>
</protein>
<dbReference type="KEGG" id="dco:SAMEA4475696_1396"/>
<dbReference type="GeneID" id="63459615"/>
<dbReference type="PROSITE" id="PS50983">
    <property type="entry name" value="FE_B12_PBP"/>
    <property type="match status" value="1"/>
</dbReference>
<organism evidence="5 6">
    <name type="scientific">Dermatophilus congolensis</name>
    <dbReference type="NCBI Taxonomy" id="1863"/>
    <lineage>
        <taxon>Bacteria</taxon>
        <taxon>Bacillati</taxon>
        <taxon>Actinomycetota</taxon>
        <taxon>Actinomycetes</taxon>
        <taxon>Micrococcales</taxon>
        <taxon>Dermatophilaceae</taxon>
        <taxon>Dermatophilus</taxon>
    </lineage>
</organism>
<feature type="chain" id="PRO_5039727920" evidence="3">
    <location>
        <begin position="24"/>
        <end position="325"/>
    </location>
</feature>
<comment type="similarity">
    <text evidence="1">Belongs to the bacterial solute-binding protein 8 family.</text>
</comment>
<dbReference type="PANTHER" id="PTHR30535:SF34">
    <property type="entry name" value="MOLYBDATE-BINDING PROTEIN MOLA"/>
    <property type="match status" value="1"/>
</dbReference>
<keyword evidence="2 3" id="KW-0732">Signal</keyword>
<evidence type="ECO:0000256" key="3">
    <source>
        <dbReference type="SAM" id="SignalP"/>
    </source>
</evidence>
<dbReference type="EMBL" id="LT906453">
    <property type="protein sequence ID" value="SNV21946.1"/>
    <property type="molecule type" value="Genomic_DNA"/>
</dbReference>
<dbReference type="PROSITE" id="PS51257">
    <property type="entry name" value="PROKAR_LIPOPROTEIN"/>
    <property type="match status" value="1"/>
</dbReference>
<evidence type="ECO:0000256" key="2">
    <source>
        <dbReference type="ARBA" id="ARBA00022729"/>
    </source>
</evidence>
<dbReference type="AlphaFoldDB" id="A0A239VJ77"/>
<dbReference type="OrthoDB" id="6495095at2"/>
<dbReference type="RefSeq" id="WP_028327861.1">
    <property type="nucleotide sequence ID" value="NZ_LT906453.1"/>
</dbReference>